<sequence length="151" mass="16635">MPGVSRRRLAVWLPRADGGASRAFFSWVCYLAARRGRGVLEVGGLCAKILPQGLGRTRRIRQRALSHRRTQVGKRTQRVAAGGSPRRLVGVTRQDGRDRLEGLVSIKRPRSLQTPAMAIGRLGTGPGIRGRLQDGCRCGPLVLWSHEKHTQ</sequence>
<evidence type="ECO:0000313" key="2">
    <source>
        <dbReference type="Proteomes" id="UP000756921"/>
    </source>
</evidence>
<organism evidence="1 2">
    <name type="scientific">Paraphaeosphaeria minitans</name>
    <dbReference type="NCBI Taxonomy" id="565426"/>
    <lineage>
        <taxon>Eukaryota</taxon>
        <taxon>Fungi</taxon>
        <taxon>Dikarya</taxon>
        <taxon>Ascomycota</taxon>
        <taxon>Pezizomycotina</taxon>
        <taxon>Dothideomycetes</taxon>
        <taxon>Pleosporomycetidae</taxon>
        <taxon>Pleosporales</taxon>
        <taxon>Massarineae</taxon>
        <taxon>Didymosphaeriaceae</taxon>
        <taxon>Paraphaeosphaeria</taxon>
    </lineage>
</organism>
<reference evidence="1" key="1">
    <citation type="journal article" date="2020" name="Mol. Plant Microbe Interact.">
        <title>Genome Sequence of the Biocontrol Agent Coniothyrium minitans strain Conio (IMI 134523).</title>
        <authorList>
            <person name="Patel D."/>
            <person name="Shittu T.A."/>
            <person name="Baroncelli R."/>
            <person name="Muthumeenakshi S."/>
            <person name="Osborne T.H."/>
            <person name="Janganan T.K."/>
            <person name="Sreenivasaprasad S."/>
        </authorList>
    </citation>
    <scope>NUCLEOTIDE SEQUENCE</scope>
    <source>
        <strain evidence="1">Conio</strain>
    </source>
</reference>
<protein>
    <submittedName>
        <fullName evidence="1">Uncharacterized protein</fullName>
    </submittedName>
</protein>
<gene>
    <name evidence="1" type="ORF">PMIN01_05960</name>
</gene>
<dbReference type="AlphaFoldDB" id="A0A9P6KRE0"/>
<dbReference type="EMBL" id="WJXW01000005">
    <property type="protein sequence ID" value="KAF9736045.1"/>
    <property type="molecule type" value="Genomic_DNA"/>
</dbReference>
<accession>A0A9P6KRE0</accession>
<evidence type="ECO:0000313" key="1">
    <source>
        <dbReference type="EMBL" id="KAF9736045.1"/>
    </source>
</evidence>
<dbReference type="Proteomes" id="UP000756921">
    <property type="component" value="Unassembled WGS sequence"/>
</dbReference>
<keyword evidence="2" id="KW-1185">Reference proteome</keyword>
<proteinExistence type="predicted"/>
<name>A0A9P6KRE0_9PLEO</name>
<dbReference type="OrthoDB" id="10482930at2759"/>
<comment type="caution">
    <text evidence="1">The sequence shown here is derived from an EMBL/GenBank/DDBJ whole genome shotgun (WGS) entry which is preliminary data.</text>
</comment>